<accession>A0A370DKP4</accession>
<protein>
    <submittedName>
        <fullName evidence="1">Phosphate ABC transporter substrate-binding protein</fullName>
    </submittedName>
</protein>
<dbReference type="AlphaFoldDB" id="A0A370DKP4"/>
<keyword evidence="2" id="KW-1185">Reference proteome</keyword>
<dbReference type="SUPFAM" id="SSF53850">
    <property type="entry name" value="Periplasmic binding protein-like II"/>
    <property type="match status" value="1"/>
</dbReference>
<comment type="caution">
    <text evidence="1">The sequence shown here is derived from an EMBL/GenBank/DDBJ whole genome shotgun (WGS) entry which is preliminary data.</text>
</comment>
<dbReference type="Proteomes" id="UP000254771">
    <property type="component" value="Unassembled WGS sequence"/>
</dbReference>
<evidence type="ECO:0000313" key="1">
    <source>
        <dbReference type="EMBL" id="RDH85475.1"/>
    </source>
</evidence>
<organism evidence="1 2">
    <name type="scientific">endosymbiont of Escarpia spicata</name>
    <dbReference type="NCBI Taxonomy" id="2200908"/>
    <lineage>
        <taxon>Bacteria</taxon>
        <taxon>Pseudomonadati</taxon>
        <taxon>Pseudomonadota</taxon>
        <taxon>Gammaproteobacteria</taxon>
        <taxon>sulfur-oxidizing symbionts</taxon>
    </lineage>
</organism>
<reference evidence="1 2" key="1">
    <citation type="journal article" date="2018" name="ISME J.">
        <title>Endosymbiont genomes yield clues of tubeworm success.</title>
        <authorList>
            <person name="Li Y."/>
            <person name="Liles M.R."/>
            <person name="Halanych K.M."/>
        </authorList>
    </citation>
    <scope>NUCLEOTIDE SEQUENCE [LARGE SCALE GENOMIC DNA]</scope>
    <source>
        <strain evidence="1">A1462</strain>
    </source>
</reference>
<dbReference type="Pfam" id="PF12974">
    <property type="entry name" value="Phosphonate-bd"/>
    <property type="match status" value="1"/>
</dbReference>
<name>A0A370DKP4_9GAMM</name>
<proteinExistence type="predicted"/>
<dbReference type="EMBL" id="QFXE01000013">
    <property type="protein sequence ID" value="RDH85475.1"/>
    <property type="molecule type" value="Genomic_DNA"/>
</dbReference>
<gene>
    <name evidence="1" type="ORF">DIZ78_11075</name>
</gene>
<evidence type="ECO:0000313" key="2">
    <source>
        <dbReference type="Proteomes" id="UP000254771"/>
    </source>
</evidence>
<sequence>MKHKPFQFTVSPDFAPTSLAGWHIFNTWLQRSLDTRIHLDIYQDFASQRQAIRNDAIDLIFANPYDASMLVREKGFHCLARPGGCSDEVVIAVRGDHPASTVEELEAGMRLASTDDPDVHMMGMIMLEPANINADNIERRTCSSYVLVAKELLSVQSEVGLFLAEAFYGLSKITRRQLRPLVQSQIQVVHHALMIGPRMQHLTETLLQRLQEMPQTSRGQGVLDSLGYKSWEAVEEEDVEFMIDLMDTLVG</sequence>